<dbReference type="PANTHER" id="PTHR14209">
    <property type="entry name" value="ISOAMYL ACETATE-HYDROLYZING ESTERASE 1"/>
    <property type="match status" value="1"/>
</dbReference>
<accession>A0A256LDV7</accession>
<dbReference type="InterPro" id="IPR036514">
    <property type="entry name" value="SGNH_hydro_sf"/>
</dbReference>
<proteinExistence type="predicted"/>
<organism evidence="3 4">
    <name type="scientific">Lactobacillus taiwanensis</name>
    <dbReference type="NCBI Taxonomy" id="508451"/>
    <lineage>
        <taxon>Bacteria</taxon>
        <taxon>Bacillati</taxon>
        <taxon>Bacillota</taxon>
        <taxon>Bacilli</taxon>
        <taxon>Lactobacillales</taxon>
        <taxon>Lactobacillaceae</taxon>
        <taxon>Lactobacillus</taxon>
    </lineage>
</organism>
<sequence length="191" mass="21487">MKLLLTGDSIIARSENHTIPELNFQLQKMLACDIQNTAISGINSGGLALSLPNLVFNQPKCDYLIILVGTNDLATHKQVSLHQFESNLELIASSIIWLYYPEKVIFITPPAVDENKQRVRNNNLVMEYGNIVKKVAREYRFSVIDLASKMLAEENFPQIFNGKKNDGLHFGVNGYKLLANLIVKKLNQISN</sequence>
<feature type="domain" description="SGNH hydrolase-type esterase" evidence="1">
    <location>
        <begin position="7"/>
        <end position="177"/>
    </location>
</feature>
<dbReference type="InterPro" id="IPR045136">
    <property type="entry name" value="Iah1-like"/>
</dbReference>
<dbReference type="InterPro" id="IPR013830">
    <property type="entry name" value="SGNH_hydro"/>
</dbReference>
<dbReference type="RefSeq" id="WP_094496414.1">
    <property type="nucleotide sequence ID" value="NZ_CAOXJC010000002.1"/>
</dbReference>
<dbReference type="Gene3D" id="3.40.50.1110">
    <property type="entry name" value="SGNH hydrolase"/>
    <property type="match status" value="1"/>
</dbReference>
<dbReference type="EMBL" id="NGNV01000022">
    <property type="protein sequence ID" value="OYR88017.1"/>
    <property type="molecule type" value="Genomic_DNA"/>
</dbReference>
<dbReference type="Pfam" id="PF13472">
    <property type="entry name" value="Lipase_GDSL_2"/>
    <property type="match status" value="1"/>
</dbReference>
<dbReference type="PANTHER" id="PTHR14209:SF19">
    <property type="entry name" value="ISOAMYL ACETATE-HYDROLYZING ESTERASE 1 HOMOLOG"/>
    <property type="match status" value="1"/>
</dbReference>
<name>A0A256LDV7_9LACO</name>
<reference evidence="3 4" key="1">
    <citation type="submission" date="2017-04" db="EMBL/GenBank/DDBJ databases">
        <authorList>
            <person name="Afonso C.L."/>
            <person name="Miller P.J."/>
            <person name="Scott M.A."/>
            <person name="Spackman E."/>
            <person name="Goraichik I."/>
            <person name="Dimitrov K.M."/>
            <person name="Suarez D.L."/>
            <person name="Swayne D.E."/>
        </authorList>
    </citation>
    <scope>NUCLEOTIDE SEQUENCE [LARGE SCALE GENOMIC DNA]</scope>
    <source>
        <strain evidence="3 4">609q</strain>
    </source>
</reference>
<protein>
    <submittedName>
        <fullName evidence="3">Esterase</fullName>
    </submittedName>
</protein>
<dbReference type="SUPFAM" id="SSF52266">
    <property type="entry name" value="SGNH hydrolase"/>
    <property type="match status" value="1"/>
</dbReference>
<keyword evidence="5" id="KW-1185">Reference proteome</keyword>
<gene>
    <name evidence="2" type="ORF">CBF53_05765</name>
    <name evidence="3" type="ORF">CBF70_06455</name>
</gene>
<reference evidence="4 5" key="3">
    <citation type="submission" date="2017-09" db="EMBL/GenBank/DDBJ databases">
        <title>Tripartite evolution among Lactobacillus johnsonii, Lactobacillus taiwanensis, Lactobacillus reuteri and their rodent host.</title>
        <authorList>
            <person name="Wang T."/>
            <person name="Knowles S."/>
            <person name="Cheng C."/>
        </authorList>
    </citation>
    <scope>NUCLEOTIDE SEQUENCE [LARGE SCALE GENOMIC DNA]</scope>
    <source>
        <strain evidence="3 4">609q</strain>
        <strain evidence="2 5">609u</strain>
    </source>
</reference>
<evidence type="ECO:0000259" key="1">
    <source>
        <dbReference type="Pfam" id="PF13472"/>
    </source>
</evidence>
<dbReference type="Proteomes" id="UP000216316">
    <property type="component" value="Unassembled WGS sequence"/>
</dbReference>
<dbReference type="AlphaFoldDB" id="A0A256LDV7"/>
<evidence type="ECO:0000313" key="3">
    <source>
        <dbReference type="EMBL" id="OYR91490.1"/>
    </source>
</evidence>
<dbReference type="Proteomes" id="UP000215828">
    <property type="component" value="Unassembled WGS sequence"/>
</dbReference>
<evidence type="ECO:0000313" key="2">
    <source>
        <dbReference type="EMBL" id="OYR88017.1"/>
    </source>
</evidence>
<dbReference type="EMBL" id="NGNX01000022">
    <property type="protein sequence ID" value="OYR91490.1"/>
    <property type="molecule type" value="Genomic_DNA"/>
</dbReference>
<evidence type="ECO:0000313" key="4">
    <source>
        <dbReference type="Proteomes" id="UP000215828"/>
    </source>
</evidence>
<evidence type="ECO:0000313" key="5">
    <source>
        <dbReference type="Proteomes" id="UP000216316"/>
    </source>
</evidence>
<comment type="caution">
    <text evidence="3">The sequence shown here is derived from an EMBL/GenBank/DDBJ whole genome shotgun (WGS) entry which is preliminary data.</text>
</comment>
<reference evidence="2 5" key="2">
    <citation type="submission" date="2017-05" db="EMBL/GenBank/DDBJ databases">
        <authorList>
            <person name="Lin X.B."/>
            <person name="Stothard P."/>
            <person name="Tasseva G."/>
            <person name="Walter J."/>
        </authorList>
    </citation>
    <scope>NUCLEOTIDE SEQUENCE [LARGE SCALE GENOMIC DNA]</scope>
    <source>
        <strain evidence="2 5">609u</strain>
    </source>
</reference>
<dbReference type="CDD" id="cd01838">
    <property type="entry name" value="Isoamyl_acetate_hydrolase_like"/>
    <property type="match status" value="1"/>
</dbReference>